<sequence>MPSTRPPISPPPIEDDIDVMIDCLNARILCALGDSGPPQDVPPDEMSVKSRSSTGSDGQPEKERPKIAFGRRLPASKERKPSRSMQVQELSDEVRRQRVEVNCLSSPSGSFYTPQISRLVRLLSTKQSEVDRLNRMLALKEQPEEVSTANMTVVKRRRCSRHSPDAPRPSHPAHSPPEARA</sequence>
<gene>
    <name evidence="2" type="ORF">FOZ60_003089</name>
</gene>
<protein>
    <submittedName>
        <fullName evidence="2">Uncharacterized protein</fullName>
    </submittedName>
</protein>
<proteinExistence type="predicted"/>
<feature type="region of interest" description="Disordered" evidence="1">
    <location>
        <begin position="144"/>
        <end position="181"/>
    </location>
</feature>
<dbReference type="EMBL" id="JABANP010000016">
    <property type="protein sequence ID" value="KAF4695925.1"/>
    <property type="molecule type" value="Genomic_DNA"/>
</dbReference>
<dbReference type="OrthoDB" id="444181at2759"/>
<evidence type="ECO:0000256" key="1">
    <source>
        <dbReference type="SAM" id="MobiDB-lite"/>
    </source>
</evidence>
<dbReference type="Proteomes" id="UP000541610">
    <property type="component" value="Unassembled WGS sequence"/>
</dbReference>
<name>A0A7J6PIG8_PEROL</name>
<organism evidence="2 3">
    <name type="scientific">Perkinsus olseni</name>
    <name type="common">Perkinsus atlanticus</name>
    <dbReference type="NCBI Taxonomy" id="32597"/>
    <lineage>
        <taxon>Eukaryota</taxon>
        <taxon>Sar</taxon>
        <taxon>Alveolata</taxon>
        <taxon>Perkinsozoa</taxon>
        <taxon>Perkinsea</taxon>
        <taxon>Perkinsida</taxon>
        <taxon>Perkinsidae</taxon>
        <taxon>Perkinsus</taxon>
    </lineage>
</organism>
<feature type="region of interest" description="Disordered" evidence="1">
    <location>
        <begin position="32"/>
        <end position="95"/>
    </location>
</feature>
<feature type="compositionally biased region" description="Low complexity" evidence="1">
    <location>
        <begin position="172"/>
        <end position="181"/>
    </location>
</feature>
<evidence type="ECO:0000313" key="2">
    <source>
        <dbReference type="EMBL" id="KAF4695925.1"/>
    </source>
</evidence>
<comment type="caution">
    <text evidence="2">The sequence shown here is derived from an EMBL/GenBank/DDBJ whole genome shotgun (WGS) entry which is preliminary data.</text>
</comment>
<dbReference type="AlphaFoldDB" id="A0A7J6PIG8"/>
<evidence type="ECO:0000313" key="3">
    <source>
        <dbReference type="Proteomes" id="UP000541610"/>
    </source>
</evidence>
<reference evidence="2 3" key="1">
    <citation type="submission" date="2020-04" db="EMBL/GenBank/DDBJ databases">
        <title>Perkinsus olseni comparative genomics.</title>
        <authorList>
            <person name="Bogema D.R."/>
        </authorList>
    </citation>
    <scope>NUCLEOTIDE SEQUENCE [LARGE SCALE GENOMIC DNA]</scope>
    <source>
        <strain evidence="2">00978-12</strain>
    </source>
</reference>
<accession>A0A7J6PIG8</accession>